<dbReference type="InterPro" id="IPR008136">
    <property type="entry name" value="CinA_C"/>
</dbReference>
<dbReference type="RefSeq" id="WP_014035138.1">
    <property type="nucleotide sequence ID" value="NC_015946.1"/>
</dbReference>
<dbReference type="Pfam" id="PF02464">
    <property type="entry name" value="CinA"/>
    <property type="match status" value="1"/>
</dbReference>
<dbReference type="Gene3D" id="3.90.950.20">
    <property type="entry name" value="CinA-like"/>
    <property type="match status" value="1"/>
</dbReference>
<name>A0A7U3ZSL4_MYCPK</name>
<dbReference type="EMBL" id="CP003021">
    <property type="protein sequence ID" value="AEM68782.1"/>
    <property type="molecule type" value="Genomic_DNA"/>
</dbReference>
<gene>
    <name evidence="2" type="primary">cinA</name>
    <name evidence="2" type="ordered locus">MPUT_0408</name>
</gene>
<dbReference type="InterPro" id="IPR036653">
    <property type="entry name" value="CinA-like_C"/>
</dbReference>
<proteinExistence type="predicted"/>
<protein>
    <submittedName>
        <fullName evidence="2">Competence/damage-inducible protein CinA</fullName>
    </submittedName>
</protein>
<dbReference type="Proteomes" id="UP000008907">
    <property type="component" value="Chromosome"/>
</dbReference>
<dbReference type="KEGG" id="mpf:MPUT_0408"/>
<dbReference type="AlphaFoldDB" id="A0A7U3ZSL4"/>
<accession>A0A7U3ZSL4</accession>
<feature type="domain" description="CinA C-terminal" evidence="1">
    <location>
        <begin position="3"/>
        <end position="152"/>
    </location>
</feature>
<evidence type="ECO:0000313" key="3">
    <source>
        <dbReference type="Proteomes" id="UP000008907"/>
    </source>
</evidence>
<dbReference type="SUPFAM" id="SSF142433">
    <property type="entry name" value="CinA-like"/>
    <property type="match status" value="1"/>
</dbReference>
<reference evidence="2 3" key="1">
    <citation type="journal article" date="2011" name="J. Bacteriol.">
        <title>Genome Sequence of Mycoplasma putrefaciens Type Strain KS1.</title>
        <authorList>
            <person name="Calcutt M.J."/>
            <person name="Foecking M.F."/>
        </authorList>
    </citation>
    <scope>NUCLEOTIDE SEQUENCE [LARGE SCALE GENOMIC DNA]</scope>
    <source>
        <strain evidence="3">ATCC 15718 / NCTC 10155 / C30 KS-1 / KS-1</strain>
    </source>
</reference>
<organism evidence="2 3">
    <name type="scientific">Mycoplasma putrefaciens (strain ATCC 15718 / NCTC 10155 / C30 KS-1 / KS-1)</name>
    <dbReference type="NCBI Taxonomy" id="743965"/>
    <lineage>
        <taxon>Bacteria</taxon>
        <taxon>Bacillati</taxon>
        <taxon>Mycoplasmatota</taxon>
        <taxon>Mollicutes</taxon>
        <taxon>Mycoplasmataceae</taxon>
        <taxon>Mycoplasma</taxon>
    </lineage>
</organism>
<dbReference type="NCBIfam" id="TIGR00199">
    <property type="entry name" value="PncC_domain"/>
    <property type="match status" value="1"/>
</dbReference>
<evidence type="ECO:0000313" key="2">
    <source>
        <dbReference type="EMBL" id="AEM68782.1"/>
    </source>
</evidence>
<sequence>MKAKKLLKVLKQKQLKIAACESFTGGFFAHIITNTANASQVFIGSFVSYSNDFKNNIIKIDQQIIKKYGVISKQTAEQMTKNTQQLTNADLTVSFTGNAGPNASENKPIRFAYISICYKDKLITYNIKSKIPISRNCFKNYAVNFAIKKIIRLVK</sequence>
<evidence type="ECO:0000259" key="1">
    <source>
        <dbReference type="Pfam" id="PF02464"/>
    </source>
</evidence>